<evidence type="ECO:0000256" key="5">
    <source>
        <dbReference type="ARBA" id="ARBA00022691"/>
    </source>
</evidence>
<dbReference type="SUPFAM" id="SSF47757">
    <property type="entry name" value="Chemotaxis receptor methyltransferase CheR, N-terminal domain"/>
    <property type="match status" value="1"/>
</dbReference>
<dbReference type="KEGG" id="lck:HN018_06530"/>
<comment type="catalytic activity">
    <reaction evidence="1">
        <text>L-glutamyl-[protein] + S-adenosyl-L-methionine = [protein]-L-glutamate 5-O-methyl ester + S-adenosyl-L-homocysteine</text>
        <dbReference type="Rhea" id="RHEA:24452"/>
        <dbReference type="Rhea" id="RHEA-COMP:10208"/>
        <dbReference type="Rhea" id="RHEA-COMP:10311"/>
        <dbReference type="ChEBI" id="CHEBI:29973"/>
        <dbReference type="ChEBI" id="CHEBI:57856"/>
        <dbReference type="ChEBI" id="CHEBI:59789"/>
        <dbReference type="ChEBI" id="CHEBI:82795"/>
        <dbReference type="EC" id="2.1.1.80"/>
    </reaction>
</comment>
<name>A0A6M8HN53_9PROT</name>
<dbReference type="InterPro" id="IPR050903">
    <property type="entry name" value="Bact_Chemotaxis_MeTrfase"/>
</dbReference>
<dbReference type="InterPro" id="IPR022641">
    <property type="entry name" value="CheR_N"/>
</dbReference>
<evidence type="ECO:0000313" key="8">
    <source>
        <dbReference type="Proteomes" id="UP000500767"/>
    </source>
</evidence>
<evidence type="ECO:0000256" key="1">
    <source>
        <dbReference type="ARBA" id="ARBA00001541"/>
    </source>
</evidence>
<dbReference type="InterPro" id="IPR036804">
    <property type="entry name" value="CheR_N_sf"/>
</dbReference>
<proteinExistence type="predicted"/>
<dbReference type="PRINTS" id="PR00996">
    <property type="entry name" value="CHERMTFRASE"/>
</dbReference>
<gene>
    <name evidence="7" type="ORF">HN018_06530</name>
</gene>
<dbReference type="EC" id="2.1.1.80" evidence="2"/>
<dbReference type="PANTHER" id="PTHR24422:SF21">
    <property type="entry name" value="CHEMOTAXIS PROTEIN METHYLTRANSFERASE 1"/>
    <property type="match status" value="1"/>
</dbReference>
<evidence type="ECO:0000256" key="3">
    <source>
        <dbReference type="ARBA" id="ARBA00022603"/>
    </source>
</evidence>
<sequence length="270" mass="30211">MSSFNAIAATLKLRSGLSLGADKDYLVRARLEPILKRREFPSLEVLADRMRTDSGLEREVVEAMTTNETLFFRDGRPFDHLRDVLLPMLHRDRPKGAVLRIWSAAASTGQEAYSLAMLISEMGPVLAGRVIEIVGTDIARTPLARGEEGLYSQFEVQRGLPARLLVKYFKKEDAGWRINRALRDMVGFREWNLLSDLSGLGRFDIIFCRNVLIYFDHATKTRTLEAISRQLAPDGVIYLGGAETVLGLTTALVSMPGEHCIFQKNSITVP</sequence>
<evidence type="ECO:0000313" key="7">
    <source>
        <dbReference type="EMBL" id="QKE89740.1"/>
    </source>
</evidence>
<evidence type="ECO:0000259" key="6">
    <source>
        <dbReference type="PROSITE" id="PS50123"/>
    </source>
</evidence>
<evidence type="ECO:0000256" key="4">
    <source>
        <dbReference type="ARBA" id="ARBA00022679"/>
    </source>
</evidence>
<reference evidence="7 8" key="1">
    <citation type="journal article" date="2014" name="World J. Microbiol. Biotechnol.">
        <title>Biodiversity and physiological characteristics of Antarctic and Arctic lichens-associated bacteria.</title>
        <authorList>
            <person name="Lee Y.M."/>
            <person name="Kim E.H."/>
            <person name="Lee H.K."/>
            <person name="Hong S.G."/>
        </authorList>
    </citation>
    <scope>NUCLEOTIDE SEQUENCE [LARGE SCALE GENOMIC DNA]</scope>
    <source>
        <strain evidence="7 8">PAMC 26569</strain>
    </source>
</reference>
<dbReference type="Gene3D" id="3.40.50.150">
    <property type="entry name" value="Vaccinia Virus protein VP39"/>
    <property type="match status" value="1"/>
</dbReference>
<keyword evidence="8" id="KW-1185">Reference proteome</keyword>
<dbReference type="AlphaFoldDB" id="A0A6M8HN53"/>
<dbReference type="PANTHER" id="PTHR24422">
    <property type="entry name" value="CHEMOTAXIS PROTEIN METHYLTRANSFERASE"/>
    <property type="match status" value="1"/>
</dbReference>
<keyword evidence="4 7" id="KW-0808">Transferase</keyword>
<keyword evidence="5" id="KW-0949">S-adenosyl-L-methionine</keyword>
<keyword evidence="3 7" id="KW-0489">Methyltransferase</keyword>
<dbReference type="Gene3D" id="1.10.155.10">
    <property type="entry name" value="Chemotaxis receptor methyltransferase CheR, N-terminal domain"/>
    <property type="match status" value="1"/>
</dbReference>
<protein>
    <recommendedName>
        <fullName evidence="2">protein-glutamate O-methyltransferase</fullName>
        <ecNumber evidence="2">2.1.1.80</ecNumber>
    </recommendedName>
</protein>
<dbReference type="EMBL" id="CP053708">
    <property type="protein sequence ID" value="QKE89740.1"/>
    <property type="molecule type" value="Genomic_DNA"/>
</dbReference>
<dbReference type="InterPro" id="IPR029063">
    <property type="entry name" value="SAM-dependent_MTases_sf"/>
</dbReference>
<evidence type="ECO:0000256" key="2">
    <source>
        <dbReference type="ARBA" id="ARBA00012534"/>
    </source>
</evidence>
<dbReference type="Pfam" id="PF01739">
    <property type="entry name" value="CheR"/>
    <property type="match status" value="1"/>
</dbReference>
<dbReference type="RefSeq" id="WP_171834727.1">
    <property type="nucleotide sequence ID" value="NZ_CP053708.1"/>
</dbReference>
<dbReference type="PROSITE" id="PS50123">
    <property type="entry name" value="CHER"/>
    <property type="match status" value="1"/>
</dbReference>
<organism evidence="7 8">
    <name type="scientific">Lichenicola cladoniae</name>
    <dbReference type="NCBI Taxonomy" id="1484109"/>
    <lineage>
        <taxon>Bacteria</taxon>
        <taxon>Pseudomonadati</taxon>
        <taxon>Pseudomonadota</taxon>
        <taxon>Alphaproteobacteria</taxon>
        <taxon>Acetobacterales</taxon>
        <taxon>Acetobacteraceae</taxon>
        <taxon>Lichenicola</taxon>
    </lineage>
</organism>
<dbReference type="Pfam" id="PF03705">
    <property type="entry name" value="CheR_N"/>
    <property type="match status" value="1"/>
</dbReference>
<dbReference type="InterPro" id="IPR000780">
    <property type="entry name" value="CheR_MeTrfase"/>
</dbReference>
<accession>A0A6M8HN53</accession>
<dbReference type="SUPFAM" id="SSF53335">
    <property type="entry name" value="S-adenosyl-L-methionine-dependent methyltransferases"/>
    <property type="match status" value="1"/>
</dbReference>
<dbReference type="InterPro" id="IPR022642">
    <property type="entry name" value="CheR_C"/>
</dbReference>
<feature type="domain" description="CheR-type methyltransferase" evidence="6">
    <location>
        <begin position="1"/>
        <end position="270"/>
    </location>
</feature>
<dbReference type="SMART" id="SM00138">
    <property type="entry name" value="MeTrc"/>
    <property type="match status" value="1"/>
</dbReference>
<dbReference type="Proteomes" id="UP000500767">
    <property type="component" value="Chromosome"/>
</dbReference>
<dbReference type="GO" id="GO:0008983">
    <property type="term" value="F:protein-glutamate O-methyltransferase activity"/>
    <property type="evidence" value="ECO:0007669"/>
    <property type="project" value="UniProtKB-EC"/>
</dbReference>
<dbReference type="GO" id="GO:0032259">
    <property type="term" value="P:methylation"/>
    <property type="evidence" value="ECO:0007669"/>
    <property type="project" value="UniProtKB-KW"/>
</dbReference>